<proteinExistence type="predicted"/>
<comment type="caution">
    <text evidence="3">The sequence shown here is derived from an EMBL/GenBank/DDBJ whole genome shotgun (WGS) entry which is preliminary data.</text>
</comment>
<dbReference type="PANTHER" id="PTHR35094:SF7">
    <property type="entry name" value="LEUCINE-RICH REPEAT EXTENSIN-LIKE PROTEIN 2"/>
    <property type="match status" value="1"/>
</dbReference>
<feature type="compositionally biased region" description="Basic and acidic residues" evidence="1">
    <location>
        <begin position="25"/>
        <end position="39"/>
    </location>
</feature>
<feature type="signal peptide" evidence="2">
    <location>
        <begin position="1"/>
        <end position="21"/>
    </location>
</feature>
<dbReference type="EMBL" id="BAABME010000229">
    <property type="protein sequence ID" value="GAA0140896.1"/>
    <property type="molecule type" value="Genomic_DNA"/>
</dbReference>
<evidence type="ECO:0000256" key="1">
    <source>
        <dbReference type="SAM" id="MobiDB-lite"/>
    </source>
</evidence>
<protein>
    <submittedName>
        <fullName evidence="3">Uncharacterized protein</fullName>
    </submittedName>
</protein>
<name>A0AAV3NP56_LITER</name>
<feature type="region of interest" description="Disordered" evidence="1">
    <location>
        <begin position="25"/>
        <end position="88"/>
    </location>
</feature>
<organism evidence="3 4">
    <name type="scientific">Lithospermum erythrorhizon</name>
    <name type="common">Purple gromwell</name>
    <name type="synonym">Lithospermum officinale var. erythrorhizon</name>
    <dbReference type="NCBI Taxonomy" id="34254"/>
    <lineage>
        <taxon>Eukaryota</taxon>
        <taxon>Viridiplantae</taxon>
        <taxon>Streptophyta</taxon>
        <taxon>Embryophyta</taxon>
        <taxon>Tracheophyta</taxon>
        <taxon>Spermatophyta</taxon>
        <taxon>Magnoliopsida</taxon>
        <taxon>eudicotyledons</taxon>
        <taxon>Gunneridae</taxon>
        <taxon>Pentapetalae</taxon>
        <taxon>asterids</taxon>
        <taxon>lamiids</taxon>
        <taxon>Boraginales</taxon>
        <taxon>Boraginaceae</taxon>
        <taxon>Boraginoideae</taxon>
        <taxon>Lithospermeae</taxon>
        <taxon>Lithospermum</taxon>
    </lineage>
</organism>
<evidence type="ECO:0000256" key="2">
    <source>
        <dbReference type="SAM" id="SignalP"/>
    </source>
</evidence>
<dbReference type="PANTHER" id="PTHR35094">
    <property type="entry name" value="LEUCINE-RICH REPEAT EXTENSIN-LIKE PROTEIN 2"/>
    <property type="match status" value="1"/>
</dbReference>
<reference evidence="3 4" key="1">
    <citation type="submission" date="2024-01" db="EMBL/GenBank/DDBJ databases">
        <title>The complete chloroplast genome sequence of Lithospermum erythrorhizon: insights into the phylogenetic relationship among Boraginaceae species and the maternal lineages of purple gromwells.</title>
        <authorList>
            <person name="Okada T."/>
            <person name="Watanabe K."/>
        </authorList>
    </citation>
    <scope>NUCLEOTIDE SEQUENCE [LARGE SCALE GENOMIC DNA]</scope>
</reference>
<keyword evidence="2" id="KW-0732">Signal</keyword>
<feature type="compositionally biased region" description="Polar residues" evidence="1">
    <location>
        <begin position="79"/>
        <end position="88"/>
    </location>
</feature>
<feature type="chain" id="PRO_5043898574" evidence="2">
    <location>
        <begin position="22"/>
        <end position="136"/>
    </location>
</feature>
<feature type="compositionally biased region" description="Pro residues" evidence="1">
    <location>
        <begin position="51"/>
        <end position="71"/>
    </location>
</feature>
<sequence length="136" mass="14471">MLKVVILFSFLLAIVVPSSSALNSRKLEDGTSPRLETKHGGCPCNNGSQSPPTPSTKPMPPPSIIYPPPPSSASGGSNIYPSATPPSQNVYINGPPGKNLYTVDPYYTKNGACPITPIFDILLRVHEIMLPDIAQL</sequence>
<dbReference type="Proteomes" id="UP001454036">
    <property type="component" value="Unassembled WGS sequence"/>
</dbReference>
<evidence type="ECO:0000313" key="4">
    <source>
        <dbReference type="Proteomes" id="UP001454036"/>
    </source>
</evidence>
<keyword evidence="4" id="KW-1185">Reference proteome</keyword>
<accession>A0AAV3NP56</accession>
<dbReference type="AlphaFoldDB" id="A0AAV3NP56"/>
<gene>
    <name evidence="3" type="ORF">LIER_02164</name>
</gene>
<evidence type="ECO:0000313" key="3">
    <source>
        <dbReference type="EMBL" id="GAA0140896.1"/>
    </source>
</evidence>